<dbReference type="InterPro" id="IPR003607">
    <property type="entry name" value="HD/PDEase_dom"/>
</dbReference>
<evidence type="ECO:0000313" key="6">
    <source>
        <dbReference type="Proteomes" id="UP001595528"/>
    </source>
</evidence>
<dbReference type="InterPro" id="IPR052020">
    <property type="entry name" value="Cyclic_di-GMP/3'3'-cGAMP_PDE"/>
</dbReference>
<dbReference type="RefSeq" id="WP_379901759.1">
    <property type="nucleotide sequence ID" value="NZ_JBHRTR010000028.1"/>
</dbReference>
<sequence length="374" mass="41162">MTAESGKSGEAGGPEPAMQPPPAWKVLVVDDEPANLSLMRSILKDEFDLCFARSGAGALDAVQRHNPDLVLLDVMMPDMDGHEVCRRLKADPGTAGIPVIFVTAMVDTDDEATGFQVGAVDYLRKPVVRSLVLARTRTHLALAHQRKETERQVFIRTQELEQAQNDAIHMLGRAGHFNDTDTGLHIWRMADYARALAQAAGWPVTRANDLMQAAPMHDTGKIGIPDAILKKPGPLDAEEWGIMRTHCEIGHGILSVGRSPLFHLAAEIARYHHEKWDGSGYPSRLRGEAIPESARIVAIADVFDALTMKRPYKEAWDVDRALFVLKDGAGAHFDPRLIELFIEILPTILEIKAHWDQREAAAADEDALFATAAD</sequence>
<dbReference type="InterPro" id="IPR011006">
    <property type="entry name" value="CheY-like_superfamily"/>
</dbReference>
<dbReference type="Pfam" id="PF00072">
    <property type="entry name" value="Response_reg"/>
    <property type="match status" value="1"/>
</dbReference>
<reference evidence="6" key="1">
    <citation type="journal article" date="2019" name="Int. J. Syst. Evol. Microbiol.">
        <title>The Global Catalogue of Microorganisms (GCM) 10K type strain sequencing project: providing services to taxonomists for standard genome sequencing and annotation.</title>
        <authorList>
            <consortium name="The Broad Institute Genomics Platform"/>
            <consortium name="The Broad Institute Genome Sequencing Center for Infectious Disease"/>
            <person name="Wu L."/>
            <person name="Ma J."/>
        </authorList>
    </citation>
    <scope>NUCLEOTIDE SEQUENCE [LARGE SCALE GENOMIC DNA]</scope>
    <source>
        <strain evidence="6">KCTC 42964</strain>
    </source>
</reference>
<dbReference type="SUPFAM" id="SSF109604">
    <property type="entry name" value="HD-domain/PDEase-like"/>
    <property type="match status" value="1"/>
</dbReference>
<protein>
    <submittedName>
        <fullName evidence="5">Two-component system response regulator</fullName>
    </submittedName>
</protein>
<evidence type="ECO:0000259" key="4">
    <source>
        <dbReference type="PROSITE" id="PS51832"/>
    </source>
</evidence>
<dbReference type="InterPro" id="IPR037522">
    <property type="entry name" value="HD_GYP_dom"/>
</dbReference>
<dbReference type="PROSITE" id="PS50110">
    <property type="entry name" value="RESPONSE_REGULATORY"/>
    <property type="match status" value="1"/>
</dbReference>
<proteinExistence type="predicted"/>
<feature type="domain" description="Response regulatory" evidence="3">
    <location>
        <begin position="25"/>
        <end position="140"/>
    </location>
</feature>
<dbReference type="Pfam" id="PF13487">
    <property type="entry name" value="HD_5"/>
    <property type="match status" value="1"/>
</dbReference>
<dbReference type="SMART" id="SM00471">
    <property type="entry name" value="HDc"/>
    <property type="match status" value="1"/>
</dbReference>
<dbReference type="InterPro" id="IPR001789">
    <property type="entry name" value="Sig_transdc_resp-reg_receiver"/>
</dbReference>
<gene>
    <name evidence="5" type="ORF">ACFOGJ_14965</name>
</gene>
<keyword evidence="1" id="KW-0597">Phosphoprotein</keyword>
<organism evidence="5 6">
    <name type="scientific">Marinibaculum pumilum</name>
    <dbReference type="NCBI Taxonomy" id="1766165"/>
    <lineage>
        <taxon>Bacteria</taxon>
        <taxon>Pseudomonadati</taxon>
        <taxon>Pseudomonadota</taxon>
        <taxon>Alphaproteobacteria</taxon>
        <taxon>Rhodospirillales</taxon>
        <taxon>Rhodospirillaceae</taxon>
        <taxon>Marinibaculum</taxon>
    </lineage>
</organism>
<dbReference type="SMART" id="SM00448">
    <property type="entry name" value="REC"/>
    <property type="match status" value="1"/>
</dbReference>
<dbReference type="Gene3D" id="1.10.3210.10">
    <property type="entry name" value="Hypothetical protein af1432"/>
    <property type="match status" value="1"/>
</dbReference>
<dbReference type="PANTHER" id="PTHR45228:SF5">
    <property type="entry name" value="CYCLIC DI-GMP PHOSPHODIESTERASE VC_1348-RELATED"/>
    <property type="match status" value="1"/>
</dbReference>
<keyword evidence="6" id="KW-1185">Reference proteome</keyword>
<dbReference type="SUPFAM" id="SSF52172">
    <property type="entry name" value="CheY-like"/>
    <property type="match status" value="1"/>
</dbReference>
<evidence type="ECO:0000256" key="1">
    <source>
        <dbReference type="PROSITE-ProRule" id="PRU00169"/>
    </source>
</evidence>
<name>A0ABV7L1V2_9PROT</name>
<dbReference type="PROSITE" id="PS51832">
    <property type="entry name" value="HD_GYP"/>
    <property type="match status" value="1"/>
</dbReference>
<feature type="region of interest" description="Disordered" evidence="2">
    <location>
        <begin position="1"/>
        <end position="22"/>
    </location>
</feature>
<feature type="domain" description="HD-GYP" evidence="4">
    <location>
        <begin position="160"/>
        <end position="357"/>
    </location>
</feature>
<evidence type="ECO:0000256" key="2">
    <source>
        <dbReference type="SAM" id="MobiDB-lite"/>
    </source>
</evidence>
<evidence type="ECO:0000259" key="3">
    <source>
        <dbReference type="PROSITE" id="PS50110"/>
    </source>
</evidence>
<dbReference type="PANTHER" id="PTHR45228">
    <property type="entry name" value="CYCLIC DI-GMP PHOSPHODIESTERASE TM_0186-RELATED"/>
    <property type="match status" value="1"/>
</dbReference>
<comment type="caution">
    <text evidence="5">The sequence shown here is derived from an EMBL/GenBank/DDBJ whole genome shotgun (WGS) entry which is preliminary data.</text>
</comment>
<dbReference type="Proteomes" id="UP001595528">
    <property type="component" value="Unassembled WGS sequence"/>
</dbReference>
<dbReference type="CDD" id="cd19920">
    <property type="entry name" value="REC_PA4781-like"/>
    <property type="match status" value="1"/>
</dbReference>
<feature type="modified residue" description="4-aspartylphosphate" evidence="1">
    <location>
        <position position="73"/>
    </location>
</feature>
<dbReference type="Gene3D" id="3.40.50.2300">
    <property type="match status" value="1"/>
</dbReference>
<dbReference type="CDD" id="cd00077">
    <property type="entry name" value="HDc"/>
    <property type="match status" value="1"/>
</dbReference>
<accession>A0ABV7L1V2</accession>
<dbReference type="EMBL" id="JBHRTR010000028">
    <property type="protein sequence ID" value="MFC3228544.1"/>
    <property type="molecule type" value="Genomic_DNA"/>
</dbReference>
<evidence type="ECO:0000313" key="5">
    <source>
        <dbReference type="EMBL" id="MFC3228544.1"/>
    </source>
</evidence>